<accession>A0A504XIJ4</accession>
<feature type="region of interest" description="Disordered" evidence="1">
    <location>
        <begin position="1173"/>
        <end position="1223"/>
    </location>
</feature>
<dbReference type="VEuPathDB" id="TriTrypDB:LdBPK_366150.1"/>
<evidence type="ECO:0000313" key="3">
    <source>
        <dbReference type="Proteomes" id="UP000318447"/>
    </source>
</evidence>
<dbReference type="Proteomes" id="UP000318447">
    <property type="component" value="Unassembled WGS sequence"/>
</dbReference>
<comment type="caution">
    <text evidence="2">The sequence shown here is derived from an EMBL/GenBank/DDBJ whole genome shotgun (WGS) entry which is preliminary data.</text>
</comment>
<feature type="compositionally biased region" description="Polar residues" evidence="1">
    <location>
        <begin position="36"/>
        <end position="46"/>
    </location>
</feature>
<reference evidence="3" key="1">
    <citation type="submission" date="2019-02" db="EMBL/GenBank/DDBJ databases">
        <title>FDA dAtabase for Regulatory Grade micrObial Sequences (FDA-ARGOS): Supporting development and validation of Infectious Disease Dx tests.</title>
        <authorList>
            <person name="Duncan R."/>
            <person name="Fisher C."/>
            <person name="Tallon L."/>
            <person name="Sadzewicz L."/>
            <person name="Sengamalay N."/>
            <person name="Ott S."/>
            <person name="Godinez A."/>
            <person name="Nagaraj S."/>
            <person name="Vavikolanu K."/>
            <person name="Nadendla S."/>
            <person name="Aluvathingal J."/>
            <person name="Sichtig H."/>
        </authorList>
    </citation>
    <scope>NUCLEOTIDE SEQUENCE [LARGE SCALE GENOMIC DNA]</scope>
    <source>
        <strain evidence="3">FDAARGOS_361</strain>
    </source>
</reference>
<evidence type="ECO:0000313" key="2">
    <source>
        <dbReference type="EMBL" id="TPP48716.1"/>
    </source>
</evidence>
<sequence length="2038" mass="217153">MSLFGADAAPSAAASLLPASLDASQTARQAAPRSGVASSQQPSTLGVSCADRTGTQLSVLESLANLFSCREVKAPSLAVALLPRMGSSADGDAGEDHVDESDYIVETLAAAPYSVLSDASSNSSISLLPGLNGSAVSLPMQSSVSKRQVRSHALHLLEESPQQQSSARELASLTKVLSVLSAILQRSRRAHQRSRNFGRLLTLLTDGRFAATAAEHMQTLWLRCGGHASSLGAQAGEDAALSLYCDVLLLIAYHARMADPSDTVSSSLVVAEEALASLYAVNRDMGTELVRAAAHRPAYLRRSVASLTAFCILQAGCLSHKVLEDALQNLELGAAARANMAHMAFMAALPTSFPQMTQTWQCRALEVLRKATLYDAAADIVSCTDGAAAVSVIRRISTWVHGYAMQSLLSVMSEAAWCYCTADTLLHISRAVSVYGATWTAYSESYMSLISFLHRALTRYECSYAQEESMALKVPVLSAPKSILAGSSSATLPANRQVGWRSARSAAPSVESLMRHPVLGAAGVDNDTPESNRQGGQESSTYSAFHLSGGFAEGDGALSDADGTPESFLARCEAETDSPRSFVFYLSLLAYVTSALPSLLGSLGELRLFFYLPHSPRSAAVGNGAASDRAAETTDPPVAASGTGRHLFALCMDLLRASLASALAHSADQWSLRDRPKRLLCESATTLLCAFMCRFPHSLQQLEAETGATHLIGLVNQVVTTIIKAPSPSLRMKRLAYSLLQRYASAVDALGDIMAQLLAPSHWAALRLGDEYVEADLRACVQLYQHLCRTVYQLSPAAPGRLVSLLAELPSGAFSCSSDGEATATTLVHTIFTLVEDHSEDAAVFGGVTVPQLPQLIGRLGEALDTLANAYARGYWVAGGESTWCSVCATASLLYKAVLLYRAPALVATTVFPARWGPQGRGSGGSVMAEVCQGGGGRRSRSGVHVLLQLLCEDSLAPVHHVVTELLVAALHATALHHTSEFMLRTFRSHLSPCEVVMVTQRVLQVQQDSLGSPSNAMRVEVVQAMAMWCPALFLFLFGPAKRVVCEDDDASEVAAQGQSLGDDGHSGSGGVSRAAAQPADLPLMQLLVATVRSDKAALYEKALALNILRYSGMSRLVEVQEILSLMPREDINATRTNPGRDGGEWEEATLAVACVAYVNARVALELSRSRQASSAVDDAGGGEVDGSSRATASTRDSTPAPPQQQRRSTLAPPSPFATAAARPLQAARSKVLAAYTDIMDQLLRHGAAAMQRVHSLFDAERCDVDYDEQTNWLVRQATSMILGENPDVSASVVFPRSGATTASRRLAGGSSRDSIDTLLHGVSQGSVLSRCVVPTALAAATAARAHGELLNTTTFLQTLSSENVEVFAACQRLFPVGTASTRFFRGTGDDRRLNNLAAQLDTMADLATVLEQLLWLSGVDTSTAGLFVKRTQQLLECAVESVLSCQPGSPLLASFLTRQVQQQLRLAKAAASILETAVGGDATELFEMRPTAQHSLRRLVAFAKANRRNMFVLEGVLPVVTAFPLATFAACAAVDELMGMVQGALYGKLRQSSWTPETLDVLDKLVNGCTRVFSRPRSDRGSDAVLVSRLLPTLLQVASRLARFVQPTQPSNADTLRFVRVVECVTCVIAHCGGQTAVLGFVDEDVLLGFLQAIGQFSTSSVYDTAAQRHLRLAWNVCWLALLSLWCTIVSVRGQYNAIASGWVPSLKAALLSSPRFAAALSAFAGGRGGDRGGLLLWEVEEVDACTRLAAVLAAQNVLLEKLTPCVQAGFVFFRQPHLHQQCVVSVPSAEAVISEGRRITIAQAYVLRNELTILLKQASYAVPRDGATLAAFVFPLELLGQTAELASPANLTDGAVAAASTATSLVYSLDLLRQFTVRELQVLRKVTAATAPGGAGLERSPNVGYTNLASRESSVTRSPSRGPLVGDADTVTDVDDSFAVDGQVDVATDVQSVHLETVQLALTAYALTVQDFIQNASRAPGMLYTAAVLQGVRHSTERLVRTLRSLVKDLGEVRWPLLSRVVQGQTARLQHLIEYL</sequence>
<organism evidence="2 3">
    <name type="scientific">Leishmania donovani</name>
    <dbReference type="NCBI Taxonomy" id="5661"/>
    <lineage>
        <taxon>Eukaryota</taxon>
        <taxon>Discoba</taxon>
        <taxon>Euglenozoa</taxon>
        <taxon>Kinetoplastea</taxon>
        <taxon>Metakinetoplastina</taxon>
        <taxon>Trypanosomatida</taxon>
        <taxon>Trypanosomatidae</taxon>
        <taxon>Leishmaniinae</taxon>
        <taxon>Leishmania</taxon>
    </lineage>
</organism>
<protein>
    <submittedName>
        <fullName evidence="2">Uncharacterized protein</fullName>
    </submittedName>
</protein>
<feature type="region of interest" description="Disordered" evidence="1">
    <location>
        <begin position="27"/>
        <end position="48"/>
    </location>
</feature>
<feature type="compositionally biased region" description="Polar residues" evidence="1">
    <location>
        <begin position="529"/>
        <end position="540"/>
    </location>
</feature>
<dbReference type="VEuPathDB" id="TriTrypDB:LDHU3_36.8110"/>
<evidence type="ECO:0000256" key="1">
    <source>
        <dbReference type="SAM" id="MobiDB-lite"/>
    </source>
</evidence>
<proteinExistence type="predicted"/>
<feature type="region of interest" description="Disordered" evidence="1">
    <location>
        <begin position="521"/>
        <end position="540"/>
    </location>
</feature>
<dbReference type="EMBL" id="RHLC01000054">
    <property type="protein sequence ID" value="TPP48716.1"/>
    <property type="molecule type" value="Genomic_DNA"/>
</dbReference>
<gene>
    <name evidence="2" type="ORF">CGC21_15330</name>
</gene>
<feature type="compositionally biased region" description="Low complexity" evidence="1">
    <location>
        <begin position="1186"/>
        <end position="1199"/>
    </location>
</feature>
<dbReference type="VEuPathDB" id="TriTrypDB:LdCL_360068900"/>
<name>A0A504XIJ4_LEIDO</name>